<dbReference type="InterPro" id="IPR020568">
    <property type="entry name" value="Ribosomal_Su5_D2-typ_SF"/>
</dbReference>
<dbReference type="GO" id="GO:0000177">
    <property type="term" value="C:cytoplasmic exosome (RNase complex)"/>
    <property type="evidence" value="ECO:0007669"/>
    <property type="project" value="TreeGrafter"/>
</dbReference>
<proteinExistence type="inferred from homology"/>
<evidence type="ECO:0000256" key="2">
    <source>
        <dbReference type="ARBA" id="ARBA00006678"/>
    </source>
</evidence>
<accession>A0A8H4IWE9</accession>
<evidence type="ECO:0000313" key="7">
    <source>
        <dbReference type="EMBL" id="KAF4308369.1"/>
    </source>
</evidence>
<evidence type="ECO:0000256" key="1">
    <source>
        <dbReference type="ARBA" id="ARBA00004123"/>
    </source>
</evidence>
<dbReference type="OrthoDB" id="27298at2759"/>
<dbReference type="AlphaFoldDB" id="A0A8H4IWE9"/>
<dbReference type="GO" id="GO:0071051">
    <property type="term" value="P:poly(A)-dependent snoRNA 3'-end processing"/>
    <property type="evidence" value="ECO:0007669"/>
    <property type="project" value="TreeGrafter"/>
</dbReference>
<dbReference type="Gene3D" id="3.30.230.70">
    <property type="entry name" value="GHMP Kinase, N-terminal domain"/>
    <property type="match status" value="1"/>
</dbReference>
<dbReference type="GO" id="GO:0000176">
    <property type="term" value="C:nuclear exosome (RNase complex)"/>
    <property type="evidence" value="ECO:0007669"/>
    <property type="project" value="UniProtKB-ARBA"/>
</dbReference>
<dbReference type="EMBL" id="WWBZ02000022">
    <property type="protein sequence ID" value="KAF4308369.1"/>
    <property type="molecule type" value="Genomic_DNA"/>
</dbReference>
<dbReference type="GO" id="GO:0003723">
    <property type="term" value="F:RNA binding"/>
    <property type="evidence" value="ECO:0007669"/>
    <property type="project" value="TreeGrafter"/>
</dbReference>
<evidence type="ECO:0000259" key="6">
    <source>
        <dbReference type="Pfam" id="PF01138"/>
    </source>
</evidence>
<organism evidence="7 8">
    <name type="scientific">Botryosphaeria dothidea</name>
    <dbReference type="NCBI Taxonomy" id="55169"/>
    <lineage>
        <taxon>Eukaryota</taxon>
        <taxon>Fungi</taxon>
        <taxon>Dikarya</taxon>
        <taxon>Ascomycota</taxon>
        <taxon>Pezizomycotina</taxon>
        <taxon>Dothideomycetes</taxon>
        <taxon>Dothideomycetes incertae sedis</taxon>
        <taxon>Botryosphaeriales</taxon>
        <taxon>Botryosphaeriaceae</taxon>
        <taxon>Botryosphaeria</taxon>
    </lineage>
</organism>
<feature type="domain" description="Exoribonuclease phosphorolytic" evidence="6">
    <location>
        <begin position="5"/>
        <end position="133"/>
    </location>
</feature>
<keyword evidence="5" id="KW-0539">Nucleus</keyword>
<comment type="subcellular location">
    <subcellularLocation>
        <location evidence="1">Nucleus</location>
    </subcellularLocation>
</comment>
<dbReference type="Pfam" id="PF01138">
    <property type="entry name" value="RNase_PH"/>
    <property type="match status" value="1"/>
</dbReference>
<reference evidence="7" key="1">
    <citation type="submission" date="2020-04" db="EMBL/GenBank/DDBJ databases">
        <title>Genome Assembly and Annotation of Botryosphaeria dothidea sdau 11-99, a Latent Pathogen of Apple Fruit Ring Rot in China.</title>
        <authorList>
            <person name="Yu C."/>
            <person name="Diao Y."/>
            <person name="Lu Q."/>
            <person name="Zhao J."/>
            <person name="Cui S."/>
            <person name="Peng C."/>
            <person name="He B."/>
            <person name="Liu H."/>
        </authorList>
    </citation>
    <scope>NUCLEOTIDE SEQUENCE [LARGE SCALE GENOMIC DNA]</scope>
    <source>
        <strain evidence="7">Sdau11-99</strain>
    </source>
</reference>
<gene>
    <name evidence="7" type="ORF">GTA08_BOTSDO03796</name>
</gene>
<comment type="similarity">
    <text evidence="2">Belongs to the RNase PH family.</text>
</comment>
<sequence>MPAIQASLSDLSRADGSATFSYNGYSVLGAVNGPLEVQRRDEVPEEAAIEVNVRPASGVGSPKERHLETLIHNTLRHVILVRNHPRTLIQVTLQVLSVPEGDSADDRSRSSILTILPSLLQASVLALVSASIPLSTTLSSTLLAVSRVNSTILTTPSVKDLASASSVHVFAFTPKGELLVAESEGKFGLDTWDKLHDTAAQICCAAKAEDGNMDVDGAEGTNLHEVLKDAVKQKIEKDQAWKEAP</sequence>
<dbReference type="GO" id="GO:0006364">
    <property type="term" value="P:rRNA processing"/>
    <property type="evidence" value="ECO:0007669"/>
    <property type="project" value="UniProtKB-KW"/>
</dbReference>
<dbReference type="PANTHER" id="PTHR11953">
    <property type="entry name" value="EXOSOME COMPLEX COMPONENT"/>
    <property type="match status" value="1"/>
</dbReference>
<evidence type="ECO:0000256" key="3">
    <source>
        <dbReference type="ARBA" id="ARBA00022552"/>
    </source>
</evidence>
<dbReference type="InterPro" id="IPR050080">
    <property type="entry name" value="RNase_PH"/>
</dbReference>
<dbReference type="InterPro" id="IPR036345">
    <property type="entry name" value="ExoRNase_PH_dom2_sf"/>
</dbReference>
<protein>
    <submittedName>
        <fullName evidence="7">Exosome complex subunit rrp46</fullName>
    </submittedName>
</protein>
<dbReference type="SUPFAM" id="SSF54211">
    <property type="entry name" value="Ribosomal protein S5 domain 2-like"/>
    <property type="match status" value="1"/>
</dbReference>
<dbReference type="PANTHER" id="PTHR11953:SF1">
    <property type="entry name" value="EXOSOME COMPLEX COMPONENT RRP46"/>
    <property type="match status" value="1"/>
</dbReference>
<dbReference type="InterPro" id="IPR027408">
    <property type="entry name" value="PNPase/RNase_PH_dom_sf"/>
</dbReference>
<keyword evidence="4" id="KW-0271">Exosome</keyword>
<keyword evidence="8" id="KW-1185">Reference proteome</keyword>
<name>A0A8H4IWE9_9PEZI</name>
<dbReference type="GO" id="GO:0071028">
    <property type="term" value="P:nuclear mRNA surveillance"/>
    <property type="evidence" value="ECO:0007669"/>
    <property type="project" value="TreeGrafter"/>
</dbReference>
<keyword evidence="3" id="KW-0698">rRNA processing</keyword>
<evidence type="ECO:0000256" key="4">
    <source>
        <dbReference type="ARBA" id="ARBA00022835"/>
    </source>
</evidence>
<dbReference type="Proteomes" id="UP000572817">
    <property type="component" value="Unassembled WGS sequence"/>
</dbReference>
<evidence type="ECO:0000256" key="5">
    <source>
        <dbReference type="ARBA" id="ARBA00023242"/>
    </source>
</evidence>
<evidence type="ECO:0000313" key="8">
    <source>
        <dbReference type="Proteomes" id="UP000572817"/>
    </source>
</evidence>
<dbReference type="GO" id="GO:0034475">
    <property type="term" value="P:U4 snRNA 3'-end processing"/>
    <property type="evidence" value="ECO:0007669"/>
    <property type="project" value="TreeGrafter"/>
</dbReference>
<dbReference type="CDD" id="cd11372">
    <property type="entry name" value="RNase_PH_RRP46"/>
    <property type="match status" value="1"/>
</dbReference>
<dbReference type="SUPFAM" id="SSF55666">
    <property type="entry name" value="Ribonuclease PH domain 2-like"/>
    <property type="match status" value="1"/>
</dbReference>
<dbReference type="GO" id="GO:0016075">
    <property type="term" value="P:rRNA catabolic process"/>
    <property type="evidence" value="ECO:0007669"/>
    <property type="project" value="TreeGrafter"/>
</dbReference>
<dbReference type="GO" id="GO:0005730">
    <property type="term" value="C:nucleolus"/>
    <property type="evidence" value="ECO:0007669"/>
    <property type="project" value="TreeGrafter"/>
</dbReference>
<comment type="caution">
    <text evidence="7">The sequence shown here is derived from an EMBL/GenBank/DDBJ whole genome shotgun (WGS) entry which is preliminary data.</text>
</comment>
<dbReference type="InterPro" id="IPR001247">
    <property type="entry name" value="ExoRNase_PH_dom1"/>
</dbReference>